<dbReference type="EMBL" id="CP031158">
    <property type="protein sequence ID" value="AXG98158.1"/>
    <property type="molecule type" value="Genomic_DNA"/>
</dbReference>
<name>A0A345IEN6_9DEIO</name>
<sequence>MLKIQRLGASLVLSGCLLVGCDTAAEKKASTDVKVQQDAEFYLRSCARSLEALRTRPEGDGTLPAAVAGQPCDSAALGDYNLPAEMSDTVKSSVIRIDDERLSAYTIEITGLDGKLYSYRDRGVHAAQQEEDAIYADDKSTVFPQERAEDEKRTGGPRLEEGSSTP</sequence>
<dbReference type="KEGG" id="dwu:DVJ83_02170"/>
<dbReference type="GeneID" id="59163992"/>
<evidence type="ECO:0008006" key="5">
    <source>
        <dbReference type="Google" id="ProtNLM"/>
    </source>
</evidence>
<dbReference type="PROSITE" id="PS51257">
    <property type="entry name" value="PROKAR_LIPOPROTEIN"/>
    <property type="match status" value="1"/>
</dbReference>
<evidence type="ECO:0000256" key="2">
    <source>
        <dbReference type="SAM" id="SignalP"/>
    </source>
</evidence>
<organism evidence="3 4">
    <name type="scientific">Deinococcus wulumuqiensis</name>
    <dbReference type="NCBI Taxonomy" id="980427"/>
    <lineage>
        <taxon>Bacteria</taxon>
        <taxon>Thermotogati</taxon>
        <taxon>Deinococcota</taxon>
        <taxon>Deinococci</taxon>
        <taxon>Deinococcales</taxon>
        <taxon>Deinococcaceae</taxon>
        <taxon>Deinococcus</taxon>
    </lineage>
</organism>
<reference evidence="3 4" key="1">
    <citation type="submission" date="2018-07" db="EMBL/GenBank/DDBJ databases">
        <title>Complete Genome and Methylome Analysis of Deinococcus wulumuqiensis NEB 479.</title>
        <authorList>
            <person name="Fomenkov A."/>
            <person name="Luyten Y."/>
            <person name="Vincze T."/>
            <person name="Anton B.P."/>
            <person name="Clark T."/>
            <person name="Roberts R.J."/>
            <person name="Morgan R.D."/>
        </authorList>
    </citation>
    <scope>NUCLEOTIDE SEQUENCE [LARGE SCALE GENOMIC DNA]</scope>
    <source>
        <strain evidence="3 4">NEB 479</strain>
    </source>
</reference>
<feature type="chain" id="PRO_5016667552" description="Lipoprotein" evidence="2">
    <location>
        <begin position="25"/>
        <end position="166"/>
    </location>
</feature>
<dbReference type="AlphaFoldDB" id="A0A345IEN6"/>
<feature type="signal peptide" evidence="2">
    <location>
        <begin position="1"/>
        <end position="24"/>
    </location>
</feature>
<evidence type="ECO:0000313" key="3">
    <source>
        <dbReference type="EMBL" id="AXG98158.1"/>
    </source>
</evidence>
<keyword evidence="2" id="KW-0732">Signal</keyword>
<dbReference type="Proteomes" id="UP000253744">
    <property type="component" value="Chromosome"/>
</dbReference>
<feature type="region of interest" description="Disordered" evidence="1">
    <location>
        <begin position="130"/>
        <end position="166"/>
    </location>
</feature>
<feature type="compositionally biased region" description="Basic and acidic residues" evidence="1">
    <location>
        <begin position="136"/>
        <end position="166"/>
    </location>
</feature>
<evidence type="ECO:0000313" key="4">
    <source>
        <dbReference type="Proteomes" id="UP000253744"/>
    </source>
</evidence>
<dbReference type="STRING" id="1288484.GCA_000348665_01320"/>
<gene>
    <name evidence="3" type="ORF">DVJ83_02170</name>
</gene>
<protein>
    <recommendedName>
        <fullName evidence="5">Lipoprotein</fullName>
    </recommendedName>
</protein>
<proteinExistence type="predicted"/>
<dbReference type="RefSeq" id="WP_017870236.1">
    <property type="nucleotide sequence ID" value="NZ_BMLZ01000001.1"/>
</dbReference>
<accession>A0A345IEN6</accession>
<evidence type="ECO:0000256" key="1">
    <source>
        <dbReference type="SAM" id="MobiDB-lite"/>
    </source>
</evidence>